<evidence type="ECO:0000256" key="3">
    <source>
        <dbReference type="ARBA" id="ARBA00004496"/>
    </source>
</evidence>
<comment type="subcellular location">
    <subcellularLocation>
        <location evidence="3 16">Cytoplasm</location>
    </subcellularLocation>
</comment>
<evidence type="ECO:0000256" key="10">
    <source>
        <dbReference type="ARBA" id="ARBA00022777"/>
    </source>
</evidence>
<feature type="active site" description="Proton acceptor" evidence="16">
    <location>
        <position position="110"/>
    </location>
</feature>
<comment type="cofactor">
    <cofactor evidence="2">
        <name>K(+)</name>
        <dbReference type="ChEBI" id="CHEBI:29103"/>
    </cofactor>
</comment>
<dbReference type="InterPro" id="IPR004619">
    <property type="entry name" value="Type_III_PanK"/>
</dbReference>
<keyword evidence="8 16" id="KW-0808">Transferase</keyword>
<dbReference type="Gene3D" id="3.30.420.40">
    <property type="match status" value="2"/>
</dbReference>
<comment type="caution">
    <text evidence="16">Lacks conserved residue(s) required for the propagation of feature annotation.</text>
</comment>
<evidence type="ECO:0000256" key="8">
    <source>
        <dbReference type="ARBA" id="ARBA00022679"/>
    </source>
</evidence>
<dbReference type="InterPro" id="IPR043129">
    <property type="entry name" value="ATPase_NBD"/>
</dbReference>
<comment type="catalytic activity">
    <reaction evidence="1 16">
        <text>(R)-pantothenate + ATP = (R)-4'-phosphopantothenate + ADP + H(+)</text>
        <dbReference type="Rhea" id="RHEA:16373"/>
        <dbReference type="ChEBI" id="CHEBI:10986"/>
        <dbReference type="ChEBI" id="CHEBI:15378"/>
        <dbReference type="ChEBI" id="CHEBI:29032"/>
        <dbReference type="ChEBI" id="CHEBI:30616"/>
        <dbReference type="ChEBI" id="CHEBI:456216"/>
        <dbReference type="EC" id="2.7.1.33"/>
    </reaction>
</comment>
<evidence type="ECO:0000256" key="1">
    <source>
        <dbReference type="ARBA" id="ARBA00001206"/>
    </source>
</evidence>
<evidence type="ECO:0000256" key="12">
    <source>
        <dbReference type="ARBA" id="ARBA00022958"/>
    </source>
</evidence>
<feature type="binding site" evidence="16">
    <location>
        <position position="133"/>
    </location>
    <ligand>
        <name>ATP</name>
        <dbReference type="ChEBI" id="CHEBI:30616"/>
    </ligand>
</feature>
<keyword evidence="7 16" id="KW-0963">Cytoplasm</keyword>
<comment type="subunit">
    <text evidence="5 16">Homodimer.</text>
</comment>
<dbReference type="EC" id="2.7.1.33" evidence="6 16"/>
<evidence type="ECO:0000256" key="7">
    <source>
        <dbReference type="ARBA" id="ARBA00022490"/>
    </source>
</evidence>
<keyword evidence="18" id="KW-1185">Reference proteome</keyword>
<evidence type="ECO:0000256" key="16">
    <source>
        <dbReference type="HAMAP-Rule" id="MF_01274"/>
    </source>
</evidence>
<dbReference type="EMBL" id="JBBHLI010000002">
    <property type="protein sequence ID" value="MEK9500438.1"/>
    <property type="molecule type" value="Genomic_DNA"/>
</dbReference>
<dbReference type="Proteomes" id="UP001484239">
    <property type="component" value="Unassembled WGS sequence"/>
</dbReference>
<evidence type="ECO:0000313" key="18">
    <source>
        <dbReference type="Proteomes" id="UP001484239"/>
    </source>
</evidence>
<protein>
    <recommendedName>
        <fullName evidence="15 16">Type III pantothenate kinase</fullName>
        <ecNumber evidence="6 16">2.7.1.33</ecNumber>
    </recommendedName>
    <alternativeName>
        <fullName evidence="16">PanK-III</fullName>
    </alternativeName>
    <alternativeName>
        <fullName evidence="16">Pantothenic acid kinase</fullName>
    </alternativeName>
</protein>
<keyword evidence="13 16" id="KW-0173">Coenzyme A biosynthesis</keyword>
<comment type="cofactor">
    <cofactor evidence="16">
        <name>NH4(+)</name>
        <dbReference type="ChEBI" id="CHEBI:28938"/>
    </cofactor>
    <cofactor evidence="16">
        <name>K(+)</name>
        <dbReference type="ChEBI" id="CHEBI:29103"/>
    </cofactor>
    <text evidence="16">A monovalent cation. Ammonium or potassium.</text>
</comment>
<feature type="binding site" evidence="16">
    <location>
        <position position="185"/>
    </location>
    <ligand>
        <name>substrate</name>
    </ligand>
</feature>
<dbReference type="PANTHER" id="PTHR34265">
    <property type="entry name" value="TYPE III PANTOTHENATE KINASE"/>
    <property type="match status" value="1"/>
</dbReference>
<evidence type="ECO:0000256" key="6">
    <source>
        <dbReference type="ARBA" id="ARBA00012102"/>
    </source>
</evidence>
<evidence type="ECO:0000256" key="15">
    <source>
        <dbReference type="ARBA" id="ARBA00040883"/>
    </source>
</evidence>
<reference evidence="17 18" key="1">
    <citation type="submission" date="2024-02" db="EMBL/GenBank/DDBJ databases">
        <title>A novel Gemmatimonadota bacterium.</title>
        <authorList>
            <person name="Du Z.-J."/>
            <person name="Ye Y.-Q."/>
        </authorList>
    </citation>
    <scope>NUCLEOTIDE SEQUENCE [LARGE SCALE GENOMIC DNA]</scope>
    <source>
        <strain evidence="17 18">DH-20</strain>
    </source>
</reference>
<dbReference type="SUPFAM" id="SSF53067">
    <property type="entry name" value="Actin-like ATPase domain"/>
    <property type="match status" value="2"/>
</dbReference>
<organism evidence="17 18">
    <name type="scientific">Gaopeijia maritima</name>
    <dbReference type="NCBI Taxonomy" id="3119007"/>
    <lineage>
        <taxon>Bacteria</taxon>
        <taxon>Pseudomonadati</taxon>
        <taxon>Gemmatimonadota</taxon>
        <taxon>Longimicrobiia</taxon>
        <taxon>Gaopeijiales</taxon>
        <taxon>Gaopeijiaceae</taxon>
        <taxon>Gaopeijia</taxon>
    </lineage>
</organism>
<comment type="similarity">
    <text evidence="14 16">Belongs to the type III pantothenate kinase family.</text>
</comment>
<feature type="binding site" evidence="16">
    <location>
        <position position="130"/>
    </location>
    <ligand>
        <name>K(+)</name>
        <dbReference type="ChEBI" id="CHEBI:29103"/>
    </ligand>
</feature>
<dbReference type="RefSeq" id="WP_405274905.1">
    <property type="nucleotide sequence ID" value="NZ_CP144380.1"/>
</dbReference>
<dbReference type="Pfam" id="PF03309">
    <property type="entry name" value="Pan_kinase"/>
    <property type="match status" value="1"/>
</dbReference>
<evidence type="ECO:0000256" key="13">
    <source>
        <dbReference type="ARBA" id="ARBA00022993"/>
    </source>
</evidence>
<keyword evidence="11 16" id="KW-0067">ATP-binding</keyword>
<dbReference type="CDD" id="cd24015">
    <property type="entry name" value="ASKHA_NBD_PanK-III"/>
    <property type="match status" value="1"/>
</dbReference>
<evidence type="ECO:0000313" key="17">
    <source>
        <dbReference type="EMBL" id="MEK9500438.1"/>
    </source>
</evidence>
<dbReference type="PANTHER" id="PTHR34265:SF1">
    <property type="entry name" value="TYPE III PANTOTHENATE KINASE"/>
    <property type="match status" value="1"/>
</dbReference>
<sequence>MQLVLDVGNTETVVGAVTGRDRVEGHWRISTQVPRTADEYVYLLRGMLRDAGFGGERFDRAVLASVVPAATDVLVPTLERLVEGGVINVDAESELPIRLEVDDPRTVGADRIVNTLAAREIFGRDTIAVDLGTATTYDCITAEGVFVGGVIAPGVSAGLEWLGRRTAKLPRVEMVPPETVVGTRTETCIRSGIFYGVIDGIDGMVARIREEWGRPEALVVATGGFAPLVGPHTRSVEVTEPFLTLYGLAIAGELLTDR</sequence>
<name>A0ABU9E8I2_9BACT</name>
<feature type="binding site" evidence="16">
    <location>
        <begin position="108"/>
        <end position="111"/>
    </location>
    <ligand>
        <name>substrate</name>
    </ligand>
</feature>
<evidence type="ECO:0000256" key="2">
    <source>
        <dbReference type="ARBA" id="ARBA00001958"/>
    </source>
</evidence>
<evidence type="ECO:0000256" key="4">
    <source>
        <dbReference type="ARBA" id="ARBA00005225"/>
    </source>
</evidence>
<keyword evidence="9 16" id="KW-0547">Nucleotide-binding</keyword>
<feature type="binding site" evidence="16">
    <location>
        <begin position="6"/>
        <end position="13"/>
    </location>
    <ligand>
        <name>ATP</name>
        <dbReference type="ChEBI" id="CHEBI:30616"/>
    </ligand>
</feature>
<dbReference type="HAMAP" id="MF_01274">
    <property type="entry name" value="Pantothen_kinase_3"/>
    <property type="match status" value="1"/>
</dbReference>
<comment type="caution">
    <text evidence="17">The sequence shown here is derived from an EMBL/GenBank/DDBJ whole genome shotgun (WGS) entry which is preliminary data.</text>
</comment>
<keyword evidence="12 16" id="KW-0630">Potassium</keyword>
<proteinExistence type="inferred from homology"/>
<evidence type="ECO:0000256" key="11">
    <source>
        <dbReference type="ARBA" id="ARBA00022840"/>
    </source>
</evidence>
<keyword evidence="16" id="KW-0479">Metal-binding</keyword>
<dbReference type="GO" id="GO:0004594">
    <property type="term" value="F:pantothenate kinase activity"/>
    <property type="evidence" value="ECO:0007669"/>
    <property type="project" value="UniProtKB-EC"/>
</dbReference>
<comment type="function">
    <text evidence="16">Catalyzes the phosphorylation of pantothenate (Pan), the first step in CoA biosynthesis.</text>
</comment>
<comment type="pathway">
    <text evidence="4 16">Cofactor biosynthesis; coenzyme A biosynthesis; CoA from (R)-pantothenate: step 1/5.</text>
</comment>
<keyword evidence="10 16" id="KW-0418">Kinase</keyword>
<gene>
    <name evidence="16" type="primary">coaX</name>
    <name evidence="17" type="ORF">WI372_05575</name>
</gene>
<accession>A0ABU9E8I2</accession>
<evidence type="ECO:0000256" key="9">
    <source>
        <dbReference type="ARBA" id="ARBA00022741"/>
    </source>
</evidence>
<evidence type="ECO:0000256" key="5">
    <source>
        <dbReference type="ARBA" id="ARBA00011738"/>
    </source>
</evidence>
<dbReference type="NCBIfam" id="TIGR00671">
    <property type="entry name" value="baf"/>
    <property type="match status" value="1"/>
</dbReference>
<evidence type="ECO:0000256" key="14">
    <source>
        <dbReference type="ARBA" id="ARBA00038036"/>
    </source>
</evidence>